<reference evidence="3 4" key="1">
    <citation type="submission" date="2019-03" db="EMBL/GenBank/DDBJ databases">
        <title>Genomic Encyclopedia of Type Strains, Phase IV (KMG-IV): sequencing the most valuable type-strain genomes for metagenomic binning, comparative biology and taxonomic classification.</title>
        <authorList>
            <person name="Goeker M."/>
        </authorList>
    </citation>
    <scope>NUCLEOTIDE SEQUENCE [LARGE SCALE GENOMIC DNA]</scope>
    <source>
        <strain evidence="3 4">DSM 19610</strain>
    </source>
</reference>
<dbReference type="GO" id="GO:0016020">
    <property type="term" value="C:membrane"/>
    <property type="evidence" value="ECO:0007669"/>
    <property type="project" value="InterPro"/>
</dbReference>
<dbReference type="EMBL" id="SMFX01000001">
    <property type="protein sequence ID" value="TCK19265.1"/>
    <property type="molecule type" value="Genomic_DNA"/>
</dbReference>
<evidence type="ECO:0000256" key="1">
    <source>
        <dbReference type="SAM" id="SignalP"/>
    </source>
</evidence>
<name>A0A4R1HFW3_9GAMM</name>
<dbReference type="OrthoDB" id="9778782at2"/>
<keyword evidence="4" id="KW-1185">Reference proteome</keyword>
<feature type="signal peptide" evidence="1">
    <location>
        <begin position="1"/>
        <end position="21"/>
    </location>
</feature>
<organism evidence="3 4">
    <name type="scientific">Thiogranum longum</name>
    <dbReference type="NCBI Taxonomy" id="1537524"/>
    <lineage>
        <taxon>Bacteria</taxon>
        <taxon>Pseudomonadati</taxon>
        <taxon>Pseudomonadota</taxon>
        <taxon>Gammaproteobacteria</taxon>
        <taxon>Chromatiales</taxon>
        <taxon>Ectothiorhodospiraceae</taxon>
        <taxon>Thiogranum</taxon>
    </lineage>
</organism>
<sequence>MRSMKNLWPLLALLLWLPATADESNAAEAFLEEAFHGKVPEPAMVWLSGERKQAVARILGHNYPALRIRYWRSDQRSAWILEETGKEQPITIGVIVNDGTLERIKVLAFRESRGGEIRYPFFTDQFKGIGIDDRQELNRHIDGISGATLSVTAMKKVAALALYLDSITGKQDVQTAP</sequence>
<dbReference type="GO" id="GO:0010181">
    <property type="term" value="F:FMN binding"/>
    <property type="evidence" value="ECO:0007669"/>
    <property type="project" value="InterPro"/>
</dbReference>
<dbReference type="SMART" id="SM00900">
    <property type="entry name" value="FMN_bind"/>
    <property type="match status" value="1"/>
</dbReference>
<dbReference type="Pfam" id="PF04205">
    <property type="entry name" value="FMN_bind"/>
    <property type="match status" value="1"/>
</dbReference>
<dbReference type="Proteomes" id="UP000295707">
    <property type="component" value="Unassembled WGS sequence"/>
</dbReference>
<proteinExistence type="predicted"/>
<evidence type="ECO:0000313" key="3">
    <source>
        <dbReference type="EMBL" id="TCK19265.1"/>
    </source>
</evidence>
<comment type="caution">
    <text evidence="3">The sequence shown here is derived from an EMBL/GenBank/DDBJ whole genome shotgun (WGS) entry which is preliminary data.</text>
</comment>
<accession>A0A4R1HFW3</accession>
<evidence type="ECO:0000313" key="4">
    <source>
        <dbReference type="Proteomes" id="UP000295707"/>
    </source>
</evidence>
<gene>
    <name evidence="3" type="ORF">DFR30_2575</name>
</gene>
<evidence type="ECO:0000259" key="2">
    <source>
        <dbReference type="SMART" id="SM00900"/>
    </source>
</evidence>
<feature type="domain" description="FMN-binding" evidence="2">
    <location>
        <begin position="85"/>
        <end position="165"/>
    </location>
</feature>
<feature type="chain" id="PRO_5020324937" evidence="1">
    <location>
        <begin position="22"/>
        <end position="177"/>
    </location>
</feature>
<dbReference type="RefSeq" id="WP_132973777.1">
    <property type="nucleotide sequence ID" value="NZ_SMFX01000001.1"/>
</dbReference>
<dbReference type="InterPro" id="IPR007329">
    <property type="entry name" value="FMN-bd"/>
</dbReference>
<keyword evidence="1" id="KW-0732">Signal</keyword>
<protein>
    <submittedName>
        <fullName evidence="3">FMN-binding protein</fullName>
    </submittedName>
</protein>
<dbReference type="AlphaFoldDB" id="A0A4R1HFW3"/>